<dbReference type="SMART" id="SM00666">
    <property type="entry name" value="PB1"/>
    <property type="match status" value="1"/>
</dbReference>
<dbReference type="InterPro" id="IPR000270">
    <property type="entry name" value="PB1_dom"/>
</dbReference>
<dbReference type="AlphaFoldDB" id="A0AAV5S731"/>
<name>A0AAV5S731_9BILA</name>
<feature type="compositionally biased region" description="Polar residues" evidence="4">
    <location>
        <begin position="298"/>
        <end position="314"/>
    </location>
</feature>
<evidence type="ECO:0000256" key="2">
    <source>
        <dbReference type="ARBA" id="ARBA00023155"/>
    </source>
</evidence>
<proteinExistence type="predicted"/>
<evidence type="ECO:0000313" key="7">
    <source>
        <dbReference type="Proteomes" id="UP001432027"/>
    </source>
</evidence>
<dbReference type="GO" id="GO:1990837">
    <property type="term" value="F:sequence-specific double-stranded DNA binding"/>
    <property type="evidence" value="ECO:0007669"/>
    <property type="project" value="TreeGrafter"/>
</dbReference>
<dbReference type="GO" id="GO:0005634">
    <property type="term" value="C:nucleus"/>
    <property type="evidence" value="ECO:0007669"/>
    <property type="project" value="TreeGrafter"/>
</dbReference>
<evidence type="ECO:0000259" key="5">
    <source>
        <dbReference type="SMART" id="SM00666"/>
    </source>
</evidence>
<dbReference type="SUPFAM" id="SSF54277">
    <property type="entry name" value="CAD &amp; PB1 domains"/>
    <property type="match status" value="1"/>
</dbReference>
<accession>A0AAV5S731</accession>
<sequence length="334" mass="37235">IFRIMAAEMTLFKLDFNGETYKFKCASTGEALFNSIMAKVKSIVKEDDPKLCWKDDDSNLVLASESDLEAAIDWAMVTRKNPAKAPCVHLVVEETQSHPTPAAVQQEAEVAAAAEHAAARLILATPEETPAVVAKAAEQLQMDIMKSKFEDLKVAAAAPQPIPVVQAAKVLQAAQEDSEDLGEVTAEEWEESETGEEDSDEDEEDEEVESETETAIEPSEDDEEEEESDSDSDESDSDEEESVEEETDEEETESEDSDEDKEEDDVSDEESETETAVELTDDEEENKAQNELEHVETVQLQQPTPAVENKVQNNFDARERELKIREKEIEIKED</sequence>
<feature type="non-terminal residue" evidence="6">
    <location>
        <position position="334"/>
    </location>
</feature>
<dbReference type="PANTHER" id="PTHR24336">
    <property type="entry name" value="TRANSCRIPTION FACTOR LBX"/>
    <property type="match status" value="1"/>
</dbReference>
<dbReference type="EMBL" id="BTSX01000001">
    <property type="protein sequence ID" value="GMS78691.1"/>
    <property type="molecule type" value="Genomic_DNA"/>
</dbReference>
<feature type="domain" description="PB1" evidence="5">
    <location>
        <begin position="9"/>
        <end position="95"/>
    </location>
</feature>
<feature type="non-terminal residue" evidence="6">
    <location>
        <position position="1"/>
    </location>
</feature>
<feature type="region of interest" description="Disordered" evidence="4">
    <location>
        <begin position="173"/>
        <end position="314"/>
    </location>
</feature>
<feature type="compositionally biased region" description="Acidic residues" evidence="4">
    <location>
        <begin position="176"/>
        <end position="285"/>
    </location>
</feature>
<dbReference type="PANTHER" id="PTHR24336:SF8">
    <property type="entry name" value="LADYBIRD EARLY-RELATED"/>
    <property type="match status" value="1"/>
</dbReference>
<keyword evidence="2" id="KW-0371">Homeobox</keyword>
<dbReference type="InterPro" id="IPR051892">
    <property type="entry name" value="LBX_TF"/>
</dbReference>
<feature type="compositionally biased region" description="Basic and acidic residues" evidence="4">
    <location>
        <begin position="286"/>
        <end position="296"/>
    </location>
</feature>
<organism evidence="6 7">
    <name type="scientific">Pristionchus entomophagus</name>
    <dbReference type="NCBI Taxonomy" id="358040"/>
    <lineage>
        <taxon>Eukaryota</taxon>
        <taxon>Metazoa</taxon>
        <taxon>Ecdysozoa</taxon>
        <taxon>Nematoda</taxon>
        <taxon>Chromadorea</taxon>
        <taxon>Rhabditida</taxon>
        <taxon>Rhabditina</taxon>
        <taxon>Diplogasteromorpha</taxon>
        <taxon>Diplogasteroidea</taxon>
        <taxon>Neodiplogasteridae</taxon>
        <taxon>Pristionchus</taxon>
    </lineage>
</organism>
<evidence type="ECO:0000313" key="6">
    <source>
        <dbReference type="EMBL" id="GMS78691.1"/>
    </source>
</evidence>
<comment type="caution">
    <text evidence="6">The sequence shown here is derived from an EMBL/GenBank/DDBJ whole genome shotgun (WGS) entry which is preliminary data.</text>
</comment>
<protein>
    <recommendedName>
        <fullName evidence="5">PB1 domain-containing protein</fullName>
    </recommendedName>
</protein>
<gene>
    <name evidence="6" type="ORF">PENTCL1PPCAC_866</name>
</gene>
<evidence type="ECO:0000256" key="3">
    <source>
        <dbReference type="ARBA" id="ARBA00023242"/>
    </source>
</evidence>
<dbReference type="Proteomes" id="UP001432027">
    <property type="component" value="Unassembled WGS sequence"/>
</dbReference>
<reference evidence="6" key="1">
    <citation type="submission" date="2023-10" db="EMBL/GenBank/DDBJ databases">
        <title>Genome assembly of Pristionchus species.</title>
        <authorList>
            <person name="Yoshida K."/>
            <person name="Sommer R.J."/>
        </authorList>
    </citation>
    <scope>NUCLEOTIDE SEQUENCE</scope>
    <source>
        <strain evidence="6">RS0144</strain>
    </source>
</reference>
<dbReference type="GO" id="GO:0000981">
    <property type="term" value="F:DNA-binding transcription factor activity, RNA polymerase II-specific"/>
    <property type="evidence" value="ECO:0007669"/>
    <property type="project" value="TreeGrafter"/>
</dbReference>
<keyword evidence="7" id="KW-1185">Reference proteome</keyword>
<keyword evidence="1" id="KW-0238">DNA-binding</keyword>
<keyword evidence="3" id="KW-0539">Nucleus</keyword>
<evidence type="ECO:0000256" key="4">
    <source>
        <dbReference type="SAM" id="MobiDB-lite"/>
    </source>
</evidence>
<evidence type="ECO:0000256" key="1">
    <source>
        <dbReference type="ARBA" id="ARBA00023125"/>
    </source>
</evidence>